<evidence type="ECO:0000256" key="2">
    <source>
        <dbReference type="SAM" id="SignalP"/>
    </source>
</evidence>
<feature type="chain" id="PRO_5021983722" description="Peptidase propeptide and YPEB domain-containing protein" evidence="2">
    <location>
        <begin position="22"/>
        <end position="175"/>
    </location>
</feature>
<dbReference type="RefSeq" id="WP_142636048.1">
    <property type="nucleotide sequence ID" value="NZ_FXTE01000003.1"/>
</dbReference>
<sequence length="175" mass="17077">MKKLIAIACLLAFLHPGEGQASARELTQSELRKATTSGSAIRLKKVIKGVEKAFGGTPVDARAFQADRLYYRILVKKPDGKIVSVIVNAQTGVVVSNRSVVGRQISEAARAAPGKSGKGTSQGKSANKGNSGGNSGGNGGGNSGGNGGGNSGGNGGGNGGGNSGGNGGGNGGGKK</sequence>
<reference evidence="3 4" key="1">
    <citation type="submission" date="2017-05" db="EMBL/GenBank/DDBJ databases">
        <authorList>
            <person name="Varghese N."/>
            <person name="Submissions S."/>
        </authorList>
    </citation>
    <scope>NUCLEOTIDE SEQUENCE [LARGE SCALE GENOMIC DNA]</scope>
    <source>
        <strain evidence="3 4">DSM 28009</strain>
    </source>
</reference>
<dbReference type="AlphaFoldDB" id="A0A521CJ87"/>
<feature type="signal peptide" evidence="2">
    <location>
        <begin position="1"/>
        <end position="21"/>
    </location>
</feature>
<evidence type="ECO:0000313" key="4">
    <source>
        <dbReference type="Proteomes" id="UP000319555"/>
    </source>
</evidence>
<name>A0A521CJ87_9RHOB</name>
<keyword evidence="4" id="KW-1185">Reference proteome</keyword>
<protein>
    <recommendedName>
        <fullName evidence="5">Peptidase propeptide and YPEB domain-containing protein</fullName>
    </recommendedName>
</protein>
<evidence type="ECO:0008006" key="5">
    <source>
        <dbReference type="Google" id="ProtNLM"/>
    </source>
</evidence>
<gene>
    <name evidence="3" type="ORF">SAMN06265380_10334</name>
</gene>
<evidence type="ECO:0000313" key="3">
    <source>
        <dbReference type="EMBL" id="SMO59509.1"/>
    </source>
</evidence>
<accession>A0A521CJ87</accession>
<organism evidence="3 4">
    <name type="scientific">Ruegeria faecimaris</name>
    <dbReference type="NCBI Taxonomy" id="686389"/>
    <lineage>
        <taxon>Bacteria</taxon>
        <taxon>Pseudomonadati</taxon>
        <taxon>Pseudomonadota</taxon>
        <taxon>Alphaproteobacteria</taxon>
        <taxon>Rhodobacterales</taxon>
        <taxon>Roseobacteraceae</taxon>
        <taxon>Ruegeria</taxon>
    </lineage>
</organism>
<keyword evidence="2" id="KW-0732">Signal</keyword>
<dbReference type="Proteomes" id="UP000319555">
    <property type="component" value="Unassembled WGS sequence"/>
</dbReference>
<feature type="region of interest" description="Disordered" evidence="1">
    <location>
        <begin position="107"/>
        <end position="175"/>
    </location>
</feature>
<proteinExistence type="predicted"/>
<dbReference type="OrthoDB" id="7867303at2"/>
<dbReference type="EMBL" id="FXTE01000003">
    <property type="protein sequence ID" value="SMO59509.1"/>
    <property type="molecule type" value="Genomic_DNA"/>
</dbReference>
<feature type="compositionally biased region" description="Low complexity" evidence="1">
    <location>
        <begin position="114"/>
        <end position="125"/>
    </location>
</feature>
<evidence type="ECO:0000256" key="1">
    <source>
        <dbReference type="SAM" id="MobiDB-lite"/>
    </source>
</evidence>
<feature type="compositionally biased region" description="Gly residues" evidence="1">
    <location>
        <begin position="130"/>
        <end position="175"/>
    </location>
</feature>